<proteinExistence type="predicted"/>
<keyword evidence="2" id="KW-0812">Transmembrane</keyword>
<evidence type="ECO:0000256" key="2">
    <source>
        <dbReference type="SAM" id="Phobius"/>
    </source>
</evidence>
<dbReference type="EMBL" id="CAKLPZ010000001">
    <property type="protein sequence ID" value="CAH1000476.1"/>
    <property type="molecule type" value="Genomic_DNA"/>
</dbReference>
<dbReference type="Proteomes" id="UP000837803">
    <property type="component" value="Unassembled WGS sequence"/>
</dbReference>
<keyword evidence="4" id="KW-1185">Reference proteome</keyword>
<keyword evidence="2" id="KW-0472">Membrane</keyword>
<gene>
    <name evidence="3" type="ORF">LEM8419_01629</name>
</gene>
<comment type="caution">
    <text evidence="3">The sequence shown here is derived from an EMBL/GenBank/DDBJ whole genome shotgun (WGS) entry which is preliminary data.</text>
</comment>
<evidence type="ECO:0000313" key="4">
    <source>
        <dbReference type="Proteomes" id="UP000837803"/>
    </source>
</evidence>
<protein>
    <recommendedName>
        <fullName evidence="5">SHOCT domain-containing protein</fullName>
    </recommendedName>
</protein>
<feature type="transmembrane region" description="Helical" evidence="2">
    <location>
        <begin position="13"/>
        <end position="30"/>
    </location>
</feature>
<feature type="region of interest" description="Disordered" evidence="1">
    <location>
        <begin position="77"/>
        <end position="108"/>
    </location>
</feature>
<accession>A0ABM9B068</accession>
<sequence length="108" mass="12543">MVYLQAGGLWDDLYWFIGALIVLLVVLFLTKRAQSTQRAKHLKTNDPRHNVVNTTSYNINEDSLGDKEGKEELTAEEARQEAENMKETGHIPSDEEFYRLRKDMKKDE</sequence>
<dbReference type="RefSeq" id="WP_238750526.1">
    <property type="nucleotide sequence ID" value="NZ_CAKLPZ010000001.1"/>
</dbReference>
<organism evidence="3 4">
    <name type="scientific">Neolewinella maritima</name>
    <dbReference type="NCBI Taxonomy" id="1383882"/>
    <lineage>
        <taxon>Bacteria</taxon>
        <taxon>Pseudomonadati</taxon>
        <taxon>Bacteroidota</taxon>
        <taxon>Saprospiria</taxon>
        <taxon>Saprospirales</taxon>
        <taxon>Lewinellaceae</taxon>
        <taxon>Neolewinella</taxon>
    </lineage>
</organism>
<reference evidence="3" key="1">
    <citation type="submission" date="2021-12" db="EMBL/GenBank/DDBJ databases">
        <authorList>
            <person name="Rodrigo-Torres L."/>
            <person name="Arahal R. D."/>
            <person name="Lucena T."/>
        </authorList>
    </citation>
    <scope>NUCLEOTIDE SEQUENCE</scope>
    <source>
        <strain evidence="3">CECT 8419</strain>
    </source>
</reference>
<name>A0ABM9B068_9BACT</name>
<evidence type="ECO:0008006" key="5">
    <source>
        <dbReference type="Google" id="ProtNLM"/>
    </source>
</evidence>
<evidence type="ECO:0000313" key="3">
    <source>
        <dbReference type="EMBL" id="CAH1000476.1"/>
    </source>
</evidence>
<keyword evidence="2" id="KW-1133">Transmembrane helix</keyword>
<evidence type="ECO:0000256" key="1">
    <source>
        <dbReference type="SAM" id="MobiDB-lite"/>
    </source>
</evidence>